<feature type="domain" description="C-methyltransferase" evidence="2">
    <location>
        <begin position="259"/>
        <end position="417"/>
    </location>
</feature>
<dbReference type="EMBL" id="MH101993">
    <property type="protein sequence ID" value="AWR88420.1"/>
    <property type="molecule type" value="Genomic_DNA"/>
</dbReference>
<dbReference type="Gene3D" id="6.20.50.110">
    <property type="entry name" value="Methyltransferase, zinc-binding domain"/>
    <property type="match status" value="1"/>
</dbReference>
<organism evidence="3">
    <name type="scientific">Streptomyces filamentosus</name>
    <name type="common">Streptomyces roseosporus</name>
    <dbReference type="NCBI Taxonomy" id="67294"/>
    <lineage>
        <taxon>Bacteria</taxon>
        <taxon>Bacillati</taxon>
        <taxon>Actinomycetota</taxon>
        <taxon>Actinomycetes</taxon>
        <taxon>Kitasatosporales</taxon>
        <taxon>Streptomycetaceae</taxon>
        <taxon>Streptomyces</taxon>
    </lineage>
</organism>
<dbReference type="AlphaFoldDB" id="A0A2U9I6I7"/>
<dbReference type="InterPro" id="IPR013691">
    <property type="entry name" value="MeTrfase_14"/>
</dbReference>
<dbReference type="Pfam" id="PF13489">
    <property type="entry name" value="Methyltransf_23"/>
    <property type="match status" value="1"/>
</dbReference>
<dbReference type="Gene3D" id="6.10.250.3100">
    <property type="match status" value="1"/>
</dbReference>
<dbReference type="InterPro" id="IPR038576">
    <property type="entry name" value="Methyltransf_Zn-bd_dom_put_sf"/>
</dbReference>
<reference evidence="3" key="1">
    <citation type="journal article" date="2018" name="ChemBioChem">
        <title>Auroramycin, a potent antibiotic from Streptomyces roseosporus by CRISPR-Cas9 activation.</title>
        <authorList>
            <person name="Zhao H."/>
            <person name="Lim Y.H."/>
            <person name="Wong F.T."/>
            <person name="Yeo W.L."/>
            <person name="Ching K.C."/>
            <person name="Lim Y.W."/>
            <person name="Heng E."/>
            <person name="Chen S."/>
            <person name="Tsai D.J."/>
            <person name="Lauderdale T.L."/>
            <person name="Shia K.S."/>
            <person name="Ho Y.S."/>
            <person name="Hoon S."/>
            <person name="Ang E.L."/>
            <person name="Zhang M.M."/>
        </authorList>
    </citation>
    <scope>NUCLEOTIDE SEQUENCE</scope>
    <source>
        <strain evidence="3">NRRL 15998</strain>
    </source>
</reference>
<protein>
    <recommendedName>
        <fullName evidence="4">Methyltransferase</fullName>
    </recommendedName>
</protein>
<dbReference type="Pfam" id="PF08484">
    <property type="entry name" value="Methyltransf_14"/>
    <property type="match status" value="1"/>
</dbReference>
<dbReference type="InterPro" id="IPR013630">
    <property type="entry name" value="Methyltransf_Zn-bd_dom_put"/>
</dbReference>
<dbReference type="SUPFAM" id="SSF53335">
    <property type="entry name" value="S-adenosyl-L-methionine-dependent methyltransferases"/>
    <property type="match status" value="1"/>
</dbReference>
<proteinExistence type="predicted"/>
<evidence type="ECO:0000259" key="1">
    <source>
        <dbReference type="Pfam" id="PF08421"/>
    </source>
</evidence>
<dbReference type="Gene3D" id="3.40.50.720">
    <property type="entry name" value="NAD(P)-binding Rossmann-like Domain"/>
    <property type="match status" value="1"/>
</dbReference>
<accession>A0A2U9I6I7</accession>
<dbReference type="Pfam" id="PF08421">
    <property type="entry name" value="Methyltransf_13"/>
    <property type="match status" value="1"/>
</dbReference>
<sequence length="422" mass="46440">MLGGFRLHDTDGMPISACRACGNKALLPVLELGTQALTGCFPRSRDDVVPTGPLELVKCSPKGCGLVQLRDTPDLSLLYGDGYGYRSSIRPFMVNHLHGKVAALTGLVDLEPSDLVLDIGSNDSTLLQAYPADGPTLVGIDPTGEKWRPYYPAHIDLISDFFSREAFGARHGDRKAKIVTSIAMFYDLPDPVQFMRDVHAVLADDGVWMIEMSYLPSMLESNAYDTVCHEHLEYYTLRQIEWMAERAGLTVVQAEITDVYGGSLSVTLAKAPTRHKIDVASIERLRQAEDRIGLDTMAPFDAFAARVREHRAALRDFLDRSREAGRLTLGYGASTKGNVILQYCGITEEDLPCIGEVNAEKAGCFTPGSNIPIVSEEDAKARRPDQLLVLPWVFRDGFVEREQEFLAGGGTMVFPLPRLSEA</sequence>
<evidence type="ECO:0008006" key="4">
    <source>
        <dbReference type="Google" id="ProtNLM"/>
    </source>
</evidence>
<evidence type="ECO:0000313" key="3">
    <source>
        <dbReference type="EMBL" id="AWR88420.1"/>
    </source>
</evidence>
<evidence type="ECO:0000259" key="2">
    <source>
        <dbReference type="Pfam" id="PF08484"/>
    </source>
</evidence>
<feature type="domain" description="Methyltransferase putative zinc binding" evidence="1">
    <location>
        <begin position="18"/>
        <end position="79"/>
    </location>
</feature>
<name>A0A2U9I6I7_STRFL</name>
<dbReference type="InterPro" id="IPR029063">
    <property type="entry name" value="SAM-dependent_MTases_sf"/>
</dbReference>
<dbReference type="Gene3D" id="3.40.50.150">
    <property type="entry name" value="Vaccinia Virus protein VP39"/>
    <property type="match status" value="1"/>
</dbReference>